<sequence length="461" mass="51999">MNLTLKNFEEAVSMAEELWDMKNIEYVGNKGNGSGAEFHYYNPDEVIAGKKMRDWLRFSVAYWHTFDQRLVDPFGDGTAIRPYDKYSDPMDSALAKVDYAFEFYRKLGVDYLAFHDRDLAPEGDTLRETNANLDKVVDRIVEYQKTTGMKVLWNTSNMFTNPRFVAGAGTSPYADIFAYSAAQLKHSLEIGKRVGSENYVFWGGREGYESLWNTDMKLEQEHAAKLFHMSKDYANEIGYDAQMLLEPKPKEPTTHQYDFDAATTIAFMKEYGLDKDFKLNLEGNHANLAGHTYQHEVRVAREAGLLGSLDANQGDKLIGWDIDEYPSNLYETTAVMTEVLKEGSIGPRGGLNFDSKPRRSSFEANDLFYGHIVGMDSFAAGLRVAAKMQEDGYLDNLVADRYSSYKSGIGADIESGKATMADLENYSLDKTQAELRAATSSDHLEQVKDTINHYIVNTLGK</sequence>
<keyword evidence="10" id="KW-0460">Magnesium</keyword>
<evidence type="ECO:0000256" key="12">
    <source>
        <dbReference type="RuleBase" id="RU000610"/>
    </source>
</evidence>
<dbReference type="SUPFAM" id="SSF51658">
    <property type="entry name" value="Xylose isomerase-like"/>
    <property type="match status" value="1"/>
</dbReference>
<dbReference type="AlphaFoldDB" id="A0A0R1LN69"/>
<comment type="subcellular location">
    <subcellularLocation>
        <location evidence="10 12">Cytoplasm</location>
    </subcellularLocation>
</comment>
<gene>
    <name evidence="10" type="primary">xylA</name>
    <name evidence="13" type="ORF">FD04_GL001312</name>
</gene>
<keyword evidence="7 10" id="KW-0413">Isomerase</keyword>
<keyword evidence="8 10" id="KW-0119">Carbohydrate metabolism</keyword>
<feature type="binding site" evidence="10">
    <location>
        <position position="321"/>
    </location>
    <ligand>
        <name>Mg(2+)</name>
        <dbReference type="ChEBI" id="CHEBI:18420"/>
        <label>2</label>
    </ligand>
</feature>
<dbReference type="InterPro" id="IPR001998">
    <property type="entry name" value="Xylose_isomerase"/>
</dbReference>
<evidence type="ECO:0000256" key="1">
    <source>
        <dbReference type="ARBA" id="ARBA00005765"/>
    </source>
</evidence>
<evidence type="ECO:0000313" key="14">
    <source>
        <dbReference type="Proteomes" id="UP000051160"/>
    </source>
</evidence>
<evidence type="ECO:0000256" key="6">
    <source>
        <dbReference type="ARBA" id="ARBA00022723"/>
    </source>
</evidence>
<protein>
    <recommendedName>
        <fullName evidence="4 10">Xylose isomerase</fullName>
        <ecNumber evidence="3 10">5.3.1.5</ecNumber>
    </recommendedName>
</protein>
<keyword evidence="6 10" id="KW-0479">Metal-binding</keyword>
<comment type="subunit">
    <text evidence="2 10 12">Homotetramer.</text>
</comment>
<dbReference type="GO" id="GO:0042732">
    <property type="term" value="P:D-xylose metabolic process"/>
    <property type="evidence" value="ECO:0007669"/>
    <property type="project" value="UniProtKB-UniRule"/>
</dbReference>
<feature type="binding site" evidence="10">
    <location>
        <position position="282"/>
    </location>
    <ligand>
        <name>Mg(2+)</name>
        <dbReference type="ChEBI" id="CHEBI:18420"/>
        <label>1</label>
    </ligand>
</feature>
<feature type="binding site" evidence="10">
    <location>
        <position position="323"/>
    </location>
    <ligand>
        <name>Mg(2+)</name>
        <dbReference type="ChEBI" id="CHEBI:18420"/>
        <label>2</label>
    </ligand>
</feature>
<dbReference type="NCBIfam" id="NF003998">
    <property type="entry name" value="PRK05474.1"/>
    <property type="match status" value="1"/>
</dbReference>
<accession>A0A0R1LN69</accession>
<name>A0A0R1LN69_9LACO</name>
<feature type="binding site" evidence="10">
    <location>
        <position position="310"/>
    </location>
    <ligand>
        <name>Mg(2+)</name>
        <dbReference type="ChEBI" id="CHEBI:18420"/>
        <label>1</label>
    </ligand>
</feature>
<feature type="active site" evidence="10">
    <location>
        <position position="115"/>
    </location>
</feature>
<dbReference type="Gene3D" id="3.20.20.150">
    <property type="entry name" value="Divalent-metal-dependent TIM barrel enzymes"/>
    <property type="match status" value="1"/>
</dbReference>
<dbReference type="PANTHER" id="PTHR48408:SF1">
    <property type="entry name" value="XYLOSE ISOMERASE"/>
    <property type="match status" value="1"/>
</dbReference>
<proteinExistence type="inferred from homology"/>
<feature type="binding site" evidence="10">
    <location>
        <position position="282"/>
    </location>
    <ligand>
        <name>Mg(2+)</name>
        <dbReference type="ChEBI" id="CHEBI:18420"/>
        <label>2</label>
    </ligand>
</feature>
<dbReference type="PANTHER" id="PTHR48408">
    <property type="match status" value="1"/>
</dbReference>
<reference evidence="13 14" key="1">
    <citation type="journal article" date="2015" name="Genome Announc.">
        <title>Expanding the biotechnology potential of lactobacilli through comparative genomics of 213 strains and associated genera.</title>
        <authorList>
            <person name="Sun Z."/>
            <person name="Harris H.M."/>
            <person name="McCann A."/>
            <person name="Guo C."/>
            <person name="Argimon S."/>
            <person name="Zhang W."/>
            <person name="Yang X."/>
            <person name="Jeffery I.B."/>
            <person name="Cooney J.C."/>
            <person name="Kagawa T.F."/>
            <person name="Liu W."/>
            <person name="Song Y."/>
            <person name="Salvetti E."/>
            <person name="Wrobel A."/>
            <person name="Rasinkangas P."/>
            <person name="Parkhill J."/>
            <person name="Rea M.C."/>
            <person name="O'Sullivan O."/>
            <person name="Ritari J."/>
            <person name="Douillard F.P."/>
            <person name="Paul Ross R."/>
            <person name="Yang R."/>
            <person name="Briner A.E."/>
            <person name="Felis G.E."/>
            <person name="de Vos W.M."/>
            <person name="Barrangou R."/>
            <person name="Klaenhammer T.R."/>
            <person name="Caufield P.W."/>
            <person name="Cui Y."/>
            <person name="Zhang H."/>
            <person name="O'Toole P.W."/>
        </authorList>
    </citation>
    <scope>NUCLEOTIDE SEQUENCE [LARGE SCALE GENOMIC DNA]</scope>
    <source>
        <strain evidence="13 14">DSM 19909</strain>
    </source>
</reference>
<dbReference type="PATRIC" id="fig|1423776.4.peg.1328"/>
<dbReference type="NCBIfam" id="TIGR02630">
    <property type="entry name" value="xylose_isom_A"/>
    <property type="match status" value="1"/>
</dbReference>
<feature type="binding site" evidence="10">
    <location>
        <position position="285"/>
    </location>
    <ligand>
        <name>Mg(2+)</name>
        <dbReference type="ChEBI" id="CHEBI:18420"/>
        <label>2</label>
    </ligand>
</feature>
<dbReference type="HAMAP" id="MF_00455">
    <property type="entry name" value="Xylose_isom_A"/>
    <property type="match status" value="1"/>
</dbReference>
<evidence type="ECO:0000256" key="2">
    <source>
        <dbReference type="ARBA" id="ARBA00011881"/>
    </source>
</evidence>
<keyword evidence="5 10" id="KW-0859">Xylose metabolism</keyword>
<dbReference type="EC" id="5.3.1.5" evidence="3 10"/>
<evidence type="ECO:0000256" key="3">
    <source>
        <dbReference type="ARBA" id="ARBA00011958"/>
    </source>
</evidence>
<dbReference type="InterPro" id="IPR013452">
    <property type="entry name" value="Xylose_isom_bac"/>
</dbReference>
<keyword evidence="14" id="KW-1185">Reference proteome</keyword>
<comment type="cofactor">
    <cofactor evidence="10">
        <name>Mg(2+)</name>
        <dbReference type="ChEBI" id="CHEBI:18420"/>
    </cofactor>
    <text evidence="10">Binds 2 magnesium ions per subunit.</text>
</comment>
<dbReference type="GO" id="GO:0000287">
    <property type="term" value="F:magnesium ion binding"/>
    <property type="evidence" value="ECO:0007669"/>
    <property type="project" value="UniProtKB-UniRule"/>
</dbReference>
<keyword evidence="10" id="KW-0963">Cytoplasm</keyword>
<evidence type="ECO:0000256" key="7">
    <source>
        <dbReference type="ARBA" id="ARBA00023235"/>
    </source>
</evidence>
<dbReference type="Proteomes" id="UP000051160">
    <property type="component" value="Unassembled WGS sequence"/>
</dbReference>
<dbReference type="PROSITE" id="PS51415">
    <property type="entry name" value="XYLOSE_ISOMERASE"/>
    <property type="match status" value="1"/>
</dbReference>
<evidence type="ECO:0000256" key="11">
    <source>
        <dbReference type="RuleBase" id="RU000609"/>
    </source>
</evidence>
<comment type="similarity">
    <text evidence="1 10 11">Belongs to the xylose isomerase family.</text>
</comment>
<feature type="active site" evidence="10">
    <location>
        <position position="118"/>
    </location>
</feature>
<evidence type="ECO:0000256" key="5">
    <source>
        <dbReference type="ARBA" id="ARBA00022629"/>
    </source>
</evidence>
<dbReference type="GO" id="GO:0009045">
    <property type="term" value="F:xylose isomerase activity"/>
    <property type="evidence" value="ECO:0007669"/>
    <property type="project" value="UniProtKB-UniRule"/>
</dbReference>
<evidence type="ECO:0000256" key="9">
    <source>
        <dbReference type="ARBA" id="ARBA00033659"/>
    </source>
</evidence>
<evidence type="ECO:0000256" key="8">
    <source>
        <dbReference type="ARBA" id="ARBA00023277"/>
    </source>
</evidence>
<evidence type="ECO:0000313" key="13">
    <source>
        <dbReference type="EMBL" id="KRK97301.1"/>
    </source>
</evidence>
<comment type="catalytic activity">
    <reaction evidence="9 10 11">
        <text>alpha-D-xylose = alpha-D-xylulofuranose</text>
        <dbReference type="Rhea" id="RHEA:22816"/>
        <dbReference type="ChEBI" id="CHEBI:28518"/>
        <dbReference type="ChEBI" id="CHEBI:188998"/>
        <dbReference type="EC" id="5.3.1.5"/>
    </reaction>
</comment>
<dbReference type="STRING" id="1423776.FD04_GL001312"/>
<dbReference type="GO" id="GO:0005737">
    <property type="term" value="C:cytoplasm"/>
    <property type="evidence" value="ECO:0007669"/>
    <property type="project" value="UniProtKB-SubCell"/>
</dbReference>
<feature type="binding site" evidence="10">
    <location>
        <position position="354"/>
    </location>
    <ligand>
        <name>Mg(2+)</name>
        <dbReference type="ChEBI" id="CHEBI:18420"/>
        <label>1</label>
    </ligand>
</feature>
<dbReference type="InterPro" id="IPR036237">
    <property type="entry name" value="Xyl_isomerase-like_sf"/>
</dbReference>
<evidence type="ECO:0000256" key="4">
    <source>
        <dbReference type="ARBA" id="ARBA00018232"/>
    </source>
</evidence>
<dbReference type="EMBL" id="AZEE01000029">
    <property type="protein sequence ID" value="KRK97301.1"/>
    <property type="molecule type" value="Genomic_DNA"/>
</dbReference>
<feature type="binding site" evidence="10">
    <location>
        <position position="246"/>
    </location>
    <ligand>
        <name>Mg(2+)</name>
        <dbReference type="ChEBI" id="CHEBI:18420"/>
        <label>1</label>
    </ligand>
</feature>
<evidence type="ECO:0000256" key="10">
    <source>
        <dbReference type="HAMAP-Rule" id="MF_00455"/>
    </source>
</evidence>
<organism evidence="13 14">
    <name type="scientific">Secundilactobacillus odoratitofui DSM 19909 = JCM 15043</name>
    <dbReference type="NCBI Taxonomy" id="1423776"/>
    <lineage>
        <taxon>Bacteria</taxon>
        <taxon>Bacillati</taxon>
        <taxon>Bacillota</taxon>
        <taxon>Bacilli</taxon>
        <taxon>Lactobacillales</taxon>
        <taxon>Lactobacillaceae</taxon>
        <taxon>Secundilactobacillus</taxon>
    </lineage>
</organism>
<comment type="caution">
    <text evidence="13">The sequence shown here is derived from an EMBL/GenBank/DDBJ whole genome shotgun (WGS) entry which is preliminary data.</text>
</comment>
<dbReference type="PRINTS" id="PR00688">
    <property type="entry name" value="XYLOSISMRASE"/>
</dbReference>